<protein>
    <submittedName>
        <fullName evidence="1">MafB19-like deaminase</fullName>
    </submittedName>
</protein>
<reference evidence="1" key="1">
    <citation type="submission" date="2019-10" db="EMBL/GenBank/DDBJ databases">
        <authorList>
            <person name="Zhou D."/>
            <person name="Cheng Q."/>
        </authorList>
    </citation>
    <scope>NUCLEOTIDE SEQUENCE</scope>
    <source>
        <strain evidence="1">1507-17068</strain>
        <plasmid evidence="1">p717068-IMP</plasmid>
    </source>
</reference>
<organism evidence="1">
    <name type="scientific">Aeromonas caviae</name>
    <name type="common">Aeromonas punctata</name>
    <dbReference type="NCBI Taxonomy" id="648"/>
    <lineage>
        <taxon>Bacteria</taxon>
        <taxon>Pseudomonadati</taxon>
        <taxon>Pseudomonadota</taxon>
        <taxon>Gammaproteobacteria</taxon>
        <taxon>Aeromonadales</taxon>
        <taxon>Aeromonadaceae</taxon>
        <taxon>Aeromonas</taxon>
    </lineage>
</organism>
<name>A0A6M4NRP2_AERCA</name>
<dbReference type="EMBL" id="MN629346">
    <property type="protein sequence ID" value="QJR99757.1"/>
    <property type="molecule type" value="Genomic_DNA"/>
</dbReference>
<keyword evidence="1" id="KW-0614">Plasmid</keyword>
<sequence length="58" mass="7047">MPIHHHQCRKCYCTVRIDLHSLTREEEKVFEHGGEVETIWLDEEICDMCQREEERQSC</sequence>
<evidence type="ECO:0000313" key="1">
    <source>
        <dbReference type="EMBL" id="QJR99757.1"/>
    </source>
</evidence>
<dbReference type="AlphaFoldDB" id="A0A6M4NRP2"/>
<proteinExistence type="predicted"/>
<accession>A0A6M4NRP2</accession>
<geneLocation type="plasmid" evidence="1">
    <name>p717068-IMP</name>
</geneLocation>